<gene>
    <name evidence="2" type="ORF">DSTB1V02_LOCUS15304</name>
</gene>
<sequence length="108" mass="11942">MTSEVAEATLGVEEASLEILAKRETGEQEEVEMQTTLTAVKETQKIPAKKKTIAQIEEVVEAPLEVAEETLEEVEVEEEALEETEVVEETLEEVEVVAAALEEVEVEE</sequence>
<name>A0A7R9AJP3_9CRUS</name>
<dbReference type="EMBL" id="LR933633">
    <property type="protein sequence ID" value="CAD7255559.1"/>
    <property type="molecule type" value="Genomic_DNA"/>
</dbReference>
<protein>
    <submittedName>
        <fullName evidence="2">Uncharacterized protein</fullName>
    </submittedName>
</protein>
<accession>A0A7R9AJP3</accession>
<keyword evidence="3" id="KW-1185">Reference proteome</keyword>
<reference evidence="2" key="1">
    <citation type="submission" date="2020-11" db="EMBL/GenBank/DDBJ databases">
        <authorList>
            <person name="Tran Van P."/>
        </authorList>
    </citation>
    <scope>NUCLEOTIDE SEQUENCE</scope>
</reference>
<evidence type="ECO:0000256" key="1">
    <source>
        <dbReference type="SAM" id="Coils"/>
    </source>
</evidence>
<organism evidence="2">
    <name type="scientific">Darwinula stevensoni</name>
    <dbReference type="NCBI Taxonomy" id="69355"/>
    <lineage>
        <taxon>Eukaryota</taxon>
        <taxon>Metazoa</taxon>
        <taxon>Ecdysozoa</taxon>
        <taxon>Arthropoda</taxon>
        <taxon>Crustacea</taxon>
        <taxon>Oligostraca</taxon>
        <taxon>Ostracoda</taxon>
        <taxon>Podocopa</taxon>
        <taxon>Podocopida</taxon>
        <taxon>Darwinulocopina</taxon>
        <taxon>Darwinuloidea</taxon>
        <taxon>Darwinulidae</taxon>
        <taxon>Darwinula</taxon>
    </lineage>
</organism>
<proteinExistence type="predicted"/>
<evidence type="ECO:0000313" key="3">
    <source>
        <dbReference type="Proteomes" id="UP000677054"/>
    </source>
</evidence>
<feature type="coiled-coil region" evidence="1">
    <location>
        <begin position="64"/>
        <end position="107"/>
    </location>
</feature>
<evidence type="ECO:0000313" key="2">
    <source>
        <dbReference type="EMBL" id="CAD7255559.1"/>
    </source>
</evidence>
<keyword evidence="1" id="KW-0175">Coiled coil</keyword>
<dbReference type="EMBL" id="CAJPEV010034115">
    <property type="protein sequence ID" value="CAG0909471.1"/>
    <property type="molecule type" value="Genomic_DNA"/>
</dbReference>
<dbReference type="Proteomes" id="UP000677054">
    <property type="component" value="Unassembled WGS sequence"/>
</dbReference>
<feature type="non-terminal residue" evidence="2">
    <location>
        <position position="1"/>
    </location>
</feature>
<dbReference type="AlphaFoldDB" id="A0A7R9AJP3"/>